<organism evidence="1 2">
    <name type="scientific">Aegilops tauschii subsp. strangulata</name>
    <name type="common">Goatgrass</name>
    <dbReference type="NCBI Taxonomy" id="200361"/>
    <lineage>
        <taxon>Eukaryota</taxon>
        <taxon>Viridiplantae</taxon>
        <taxon>Streptophyta</taxon>
        <taxon>Embryophyta</taxon>
        <taxon>Tracheophyta</taxon>
        <taxon>Spermatophyta</taxon>
        <taxon>Magnoliopsida</taxon>
        <taxon>Liliopsida</taxon>
        <taxon>Poales</taxon>
        <taxon>Poaceae</taxon>
        <taxon>BOP clade</taxon>
        <taxon>Pooideae</taxon>
        <taxon>Triticodae</taxon>
        <taxon>Triticeae</taxon>
        <taxon>Triticinae</taxon>
        <taxon>Aegilops</taxon>
    </lineage>
</organism>
<reference evidence="2" key="1">
    <citation type="journal article" date="2014" name="Science">
        <title>Ancient hybridizations among the ancestral genomes of bread wheat.</title>
        <authorList>
            <consortium name="International Wheat Genome Sequencing Consortium,"/>
            <person name="Marcussen T."/>
            <person name="Sandve S.R."/>
            <person name="Heier L."/>
            <person name="Spannagl M."/>
            <person name="Pfeifer M."/>
            <person name="Jakobsen K.S."/>
            <person name="Wulff B.B."/>
            <person name="Steuernagel B."/>
            <person name="Mayer K.F."/>
            <person name="Olsen O.A."/>
        </authorList>
    </citation>
    <scope>NUCLEOTIDE SEQUENCE [LARGE SCALE GENOMIC DNA]</scope>
    <source>
        <strain evidence="2">cv. AL8/78</strain>
    </source>
</reference>
<reference evidence="2" key="2">
    <citation type="journal article" date="2017" name="Nat. Plants">
        <title>The Aegilops tauschii genome reveals multiple impacts of transposons.</title>
        <authorList>
            <person name="Zhao G."/>
            <person name="Zou C."/>
            <person name="Li K."/>
            <person name="Wang K."/>
            <person name="Li T."/>
            <person name="Gao L."/>
            <person name="Zhang X."/>
            <person name="Wang H."/>
            <person name="Yang Z."/>
            <person name="Liu X."/>
            <person name="Jiang W."/>
            <person name="Mao L."/>
            <person name="Kong X."/>
            <person name="Jiao Y."/>
            <person name="Jia J."/>
        </authorList>
    </citation>
    <scope>NUCLEOTIDE SEQUENCE [LARGE SCALE GENOMIC DNA]</scope>
    <source>
        <strain evidence="2">cv. AL8/78</strain>
    </source>
</reference>
<evidence type="ECO:0000313" key="2">
    <source>
        <dbReference type="Proteomes" id="UP000015105"/>
    </source>
</evidence>
<name>A0A453KBI8_AEGTS</name>
<protein>
    <submittedName>
        <fullName evidence="1">Uncharacterized protein</fullName>
    </submittedName>
</protein>
<dbReference type="EnsemblPlants" id="AET5Gv20363700.5">
    <property type="protein sequence ID" value="AET5Gv20363700.5"/>
    <property type="gene ID" value="AET5Gv20363700"/>
</dbReference>
<dbReference type="AlphaFoldDB" id="A0A453KBI8"/>
<evidence type="ECO:0000313" key="1">
    <source>
        <dbReference type="EnsemblPlants" id="AET5Gv20363700.5"/>
    </source>
</evidence>
<dbReference type="Proteomes" id="UP000015105">
    <property type="component" value="Chromosome 5D"/>
</dbReference>
<keyword evidence="2" id="KW-1185">Reference proteome</keyword>
<proteinExistence type="predicted"/>
<reference evidence="1" key="5">
    <citation type="journal article" date="2021" name="G3 (Bethesda)">
        <title>Aegilops tauschii genome assembly Aet v5.0 features greater sequence contiguity and improved annotation.</title>
        <authorList>
            <person name="Wang L."/>
            <person name="Zhu T."/>
            <person name="Rodriguez J.C."/>
            <person name="Deal K.R."/>
            <person name="Dubcovsky J."/>
            <person name="McGuire P.E."/>
            <person name="Lux T."/>
            <person name="Spannagl M."/>
            <person name="Mayer K.F.X."/>
            <person name="Baldrich P."/>
            <person name="Meyers B.C."/>
            <person name="Huo N."/>
            <person name="Gu Y.Q."/>
            <person name="Zhou H."/>
            <person name="Devos K.M."/>
            <person name="Bennetzen J.L."/>
            <person name="Unver T."/>
            <person name="Budak H."/>
            <person name="Gulick P.J."/>
            <person name="Galiba G."/>
            <person name="Kalapos B."/>
            <person name="Nelson D.R."/>
            <person name="Li P."/>
            <person name="You F.M."/>
            <person name="Luo M.C."/>
            <person name="Dvorak J."/>
        </authorList>
    </citation>
    <scope>NUCLEOTIDE SEQUENCE [LARGE SCALE GENOMIC DNA]</scope>
    <source>
        <strain evidence="1">cv. AL8/78</strain>
    </source>
</reference>
<reference evidence="1" key="3">
    <citation type="journal article" date="2017" name="Nature">
        <title>Genome sequence of the progenitor of the wheat D genome Aegilops tauschii.</title>
        <authorList>
            <person name="Luo M.C."/>
            <person name="Gu Y.Q."/>
            <person name="Puiu D."/>
            <person name="Wang H."/>
            <person name="Twardziok S.O."/>
            <person name="Deal K.R."/>
            <person name="Huo N."/>
            <person name="Zhu T."/>
            <person name="Wang L."/>
            <person name="Wang Y."/>
            <person name="McGuire P.E."/>
            <person name="Liu S."/>
            <person name="Long H."/>
            <person name="Ramasamy R.K."/>
            <person name="Rodriguez J.C."/>
            <person name="Van S.L."/>
            <person name="Yuan L."/>
            <person name="Wang Z."/>
            <person name="Xia Z."/>
            <person name="Xiao L."/>
            <person name="Anderson O.D."/>
            <person name="Ouyang S."/>
            <person name="Liang Y."/>
            <person name="Zimin A.V."/>
            <person name="Pertea G."/>
            <person name="Qi P."/>
            <person name="Bennetzen J.L."/>
            <person name="Dai X."/>
            <person name="Dawson M.W."/>
            <person name="Muller H.G."/>
            <person name="Kugler K."/>
            <person name="Rivarola-Duarte L."/>
            <person name="Spannagl M."/>
            <person name="Mayer K.F.X."/>
            <person name="Lu F.H."/>
            <person name="Bevan M.W."/>
            <person name="Leroy P."/>
            <person name="Li P."/>
            <person name="You F.M."/>
            <person name="Sun Q."/>
            <person name="Liu Z."/>
            <person name="Lyons E."/>
            <person name="Wicker T."/>
            <person name="Salzberg S.L."/>
            <person name="Devos K.M."/>
            <person name="Dvorak J."/>
        </authorList>
    </citation>
    <scope>NUCLEOTIDE SEQUENCE [LARGE SCALE GENOMIC DNA]</scope>
    <source>
        <strain evidence="1">cv. AL8/78</strain>
    </source>
</reference>
<accession>A0A453KBI8</accession>
<reference evidence="1" key="4">
    <citation type="submission" date="2019-03" db="UniProtKB">
        <authorList>
            <consortium name="EnsemblPlants"/>
        </authorList>
    </citation>
    <scope>IDENTIFICATION</scope>
</reference>
<sequence>MNCESIGRAHTQGLQGIVFPIYLLILEGALWNRFGCWNLVCTKPQTLSSNSGHIRMLTGLP</sequence>
<dbReference type="Gramene" id="AET5Gv20363700.5">
    <property type="protein sequence ID" value="AET5Gv20363700.5"/>
    <property type="gene ID" value="AET5Gv20363700"/>
</dbReference>